<evidence type="ECO:0000313" key="3">
    <source>
        <dbReference type="Proteomes" id="UP000605897"/>
    </source>
</evidence>
<proteinExistence type="predicted"/>
<name>A0ABQ3IKW2_9PSEU</name>
<feature type="compositionally biased region" description="Basic and acidic residues" evidence="1">
    <location>
        <begin position="40"/>
        <end position="50"/>
    </location>
</feature>
<dbReference type="Proteomes" id="UP000605897">
    <property type="component" value="Unassembled WGS sequence"/>
</dbReference>
<organism evidence="2 3">
    <name type="scientific">Amycolatopsis deserti</name>
    <dbReference type="NCBI Taxonomy" id="185696"/>
    <lineage>
        <taxon>Bacteria</taxon>
        <taxon>Bacillati</taxon>
        <taxon>Actinomycetota</taxon>
        <taxon>Actinomycetes</taxon>
        <taxon>Pseudonocardiales</taxon>
        <taxon>Pseudonocardiaceae</taxon>
        <taxon>Amycolatopsis</taxon>
    </lineage>
</organism>
<reference evidence="3" key="1">
    <citation type="journal article" date="2019" name="Int. J. Syst. Evol. Microbiol.">
        <title>The Global Catalogue of Microorganisms (GCM) 10K type strain sequencing project: providing services to taxonomists for standard genome sequencing and annotation.</title>
        <authorList>
            <consortium name="The Broad Institute Genomics Platform"/>
            <consortium name="The Broad Institute Genome Sequencing Center for Infectious Disease"/>
            <person name="Wu L."/>
            <person name="Ma J."/>
        </authorList>
    </citation>
    <scope>NUCLEOTIDE SEQUENCE [LARGE SCALE GENOMIC DNA]</scope>
    <source>
        <strain evidence="3">CGMCC 4.7677</strain>
    </source>
</reference>
<comment type="caution">
    <text evidence="2">The sequence shown here is derived from an EMBL/GenBank/DDBJ whole genome shotgun (WGS) entry which is preliminary data.</text>
</comment>
<protein>
    <submittedName>
        <fullName evidence="2">Uncharacterized protein</fullName>
    </submittedName>
</protein>
<evidence type="ECO:0000313" key="2">
    <source>
        <dbReference type="EMBL" id="GHE86824.1"/>
    </source>
</evidence>
<dbReference type="EMBL" id="BNAU01000002">
    <property type="protein sequence ID" value="GHE86824.1"/>
    <property type="molecule type" value="Genomic_DNA"/>
</dbReference>
<gene>
    <name evidence="2" type="ORF">GCM10017786_17930</name>
</gene>
<keyword evidence="3" id="KW-1185">Reference proteome</keyword>
<accession>A0ABQ3IKW2</accession>
<feature type="region of interest" description="Disordered" evidence="1">
    <location>
        <begin position="34"/>
        <end position="62"/>
    </location>
</feature>
<sequence>MAAHSHTGTFIYALPPVSAQQQLAGGLFRRWIRPTVPGAPKDRRADDTAAKEYSPPRRIHLS</sequence>
<evidence type="ECO:0000256" key="1">
    <source>
        <dbReference type="SAM" id="MobiDB-lite"/>
    </source>
</evidence>